<reference evidence="9 10" key="1">
    <citation type="submission" date="2019-02" db="EMBL/GenBank/DDBJ databases">
        <title>Sequencing the genomes of 1000 actinobacteria strains.</title>
        <authorList>
            <person name="Klenk H.-P."/>
        </authorList>
    </citation>
    <scope>NUCLEOTIDE SEQUENCE [LARGE SCALE GENOMIC DNA]</scope>
    <source>
        <strain evidence="9 10">DSM 17364</strain>
    </source>
</reference>
<accession>A0A4Q8ACC8</accession>
<keyword evidence="10" id="KW-1185">Reference proteome</keyword>
<keyword evidence="5 8" id="KW-0812">Transmembrane</keyword>
<proteinExistence type="inferred from homology"/>
<evidence type="ECO:0000313" key="9">
    <source>
        <dbReference type="EMBL" id="RZU61253.1"/>
    </source>
</evidence>
<evidence type="ECO:0000256" key="7">
    <source>
        <dbReference type="ARBA" id="ARBA00023136"/>
    </source>
</evidence>
<dbReference type="Pfam" id="PF01925">
    <property type="entry name" value="TauE"/>
    <property type="match status" value="1"/>
</dbReference>
<organism evidence="9 10">
    <name type="scientific">Zhihengliuella halotolerans</name>
    <dbReference type="NCBI Taxonomy" id="370736"/>
    <lineage>
        <taxon>Bacteria</taxon>
        <taxon>Bacillati</taxon>
        <taxon>Actinomycetota</taxon>
        <taxon>Actinomycetes</taxon>
        <taxon>Micrococcales</taxon>
        <taxon>Micrococcaceae</taxon>
        <taxon>Zhihengliuella</taxon>
    </lineage>
</organism>
<keyword evidence="4 8" id="KW-1003">Cell membrane</keyword>
<comment type="similarity">
    <text evidence="2 8">Belongs to the 4-toluene sulfonate uptake permease (TSUP) (TC 2.A.102) family.</text>
</comment>
<name>A0A4Q8ACC8_9MICC</name>
<dbReference type="PANTHER" id="PTHR30269">
    <property type="entry name" value="TRANSMEMBRANE PROTEIN YFCA"/>
    <property type="match status" value="1"/>
</dbReference>
<dbReference type="GO" id="GO:0005886">
    <property type="term" value="C:plasma membrane"/>
    <property type="evidence" value="ECO:0007669"/>
    <property type="project" value="UniProtKB-SubCell"/>
</dbReference>
<evidence type="ECO:0000256" key="8">
    <source>
        <dbReference type="RuleBase" id="RU363041"/>
    </source>
</evidence>
<feature type="transmembrane region" description="Helical" evidence="8">
    <location>
        <begin position="50"/>
        <end position="69"/>
    </location>
</feature>
<comment type="subcellular location">
    <subcellularLocation>
        <location evidence="1 8">Cell membrane</location>
        <topology evidence="1 8">Multi-pass membrane protein</topology>
    </subcellularLocation>
</comment>
<dbReference type="PANTHER" id="PTHR30269:SF0">
    <property type="entry name" value="MEMBRANE TRANSPORTER PROTEIN YFCA-RELATED"/>
    <property type="match status" value="1"/>
</dbReference>
<protein>
    <recommendedName>
        <fullName evidence="8">Probable membrane transporter protein</fullName>
    </recommendedName>
</protein>
<feature type="transmembrane region" description="Helical" evidence="8">
    <location>
        <begin position="196"/>
        <end position="213"/>
    </location>
</feature>
<feature type="transmembrane region" description="Helical" evidence="8">
    <location>
        <begin position="105"/>
        <end position="123"/>
    </location>
</feature>
<evidence type="ECO:0000313" key="10">
    <source>
        <dbReference type="Proteomes" id="UP000292685"/>
    </source>
</evidence>
<dbReference type="RefSeq" id="WP_130449528.1">
    <property type="nucleotide sequence ID" value="NZ_SHLA01000001.1"/>
</dbReference>
<dbReference type="AlphaFoldDB" id="A0A4Q8ACC8"/>
<evidence type="ECO:0000256" key="1">
    <source>
        <dbReference type="ARBA" id="ARBA00004651"/>
    </source>
</evidence>
<feature type="transmembrane region" description="Helical" evidence="8">
    <location>
        <begin position="220"/>
        <end position="241"/>
    </location>
</feature>
<dbReference type="InterPro" id="IPR052017">
    <property type="entry name" value="TSUP"/>
</dbReference>
<keyword evidence="6 8" id="KW-1133">Transmembrane helix</keyword>
<gene>
    <name evidence="9" type="ORF">EV380_0816</name>
</gene>
<keyword evidence="3" id="KW-0813">Transport</keyword>
<keyword evidence="7 8" id="KW-0472">Membrane</keyword>
<dbReference type="EMBL" id="SHLA01000001">
    <property type="protein sequence ID" value="RZU61253.1"/>
    <property type="molecule type" value="Genomic_DNA"/>
</dbReference>
<evidence type="ECO:0000256" key="5">
    <source>
        <dbReference type="ARBA" id="ARBA00022692"/>
    </source>
</evidence>
<feature type="transmembrane region" description="Helical" evidence="8">
    <location>
        <begin position="152"/>
        <end position="184"/>
    </location>
</feature>
<sequence length="272" mass="28897">MADLSLWDFWREALILFSGLWAGTINTIVGSGSLVTFPVLVALGTAPVNAIVSNAMGLVAGGFSGAWGYRREARSVSKTLLRLLPVSLVGGLVGAYLLLHLPESVFDVVAPALIIVAVLLVAFQPRLSAWAKKRQGAEHVHPEMADRQRLPVVLYVLVFITGVYGGYFTAAQGVLLMGILGVFFHGSLQQSNAIKVILSLGVNLIAAISYLLFAFERIDWVIVVLIAAGSLVGGFVGAKIGRRLSPAWLRGVIIVLGCLALVNLLARLVNGS</sequence>
<evidence type="ECO:0000256" key="2">
    <source>
        <dbReference type="ARBA" id="ARBA00009142"/>
    </source>
</evidence>
<evidence type="ECO:0000256" key="3">
    <source>
        <dbReference type="ARBA" id="ARBA00022448"/>
    </source>
</evidence>
<feature type="transmembrane region" description="Helical" evidence="8">
    <location>
        <begin position="20"/>
        <end position="44"/>
    </location>
</feature>
<evidence type="ECO:0000256" key="4">
    <source>
        <dbReference type="ARBA" id="ARBA00022475"/>
    </source>
</evidence>
<feature type="transmembrane region" description="Helical" evidence="8">
    <location>
        <begin position="81"/>
        <end position="99"/>
    </location>
</feature>
<feature type="transmembrane region" description="Helical" evidence="8">
    <location>
        <begin position="247"/>
        <end position="266"/>
    </location>
</feature>
<comment type="caution">
    <text evidence="9">The sequence shown here is derived from an EMBL/GenBank/DDBJ whole genome shotgun (WGS) entry which is preliminary data.</text>
</comment>
<dbReference type="Proteomes" id="UP000292685">
    <property type="component" value="Unassembled WGS sequence"/>
</dbReference>
<evidence type="ECO:0000256" key="6">
    <source>
        <dbReference type="ARBA" id="ARBA00022989"/>
    </source>
</evidence>
<dbReference type="OrthoDB" id="3782574at2"/>
<dbReference type="InterPro" id="IPR002781">
    <property type="entry name" value="TM_pro_TauE-like"/>
</dbReference>